<dbReference type="PROSITE" id="PS51725">
    <property type="entry name" value="ABM"/>
    <property type="match status" value="1"/>
</dbReference>
<evidence type="ECO:0000313" key="2">
    <source>
        <dbReference type="EMBL" id="MBB3053118.1"/>
    </source>
</evidence>
<dbReference type="SUPFAM" id="SSF54909">
    <property type="entry name" value="Dimeric alpha+beta barrel"/>
    <property type="match status" value="1"/>
</dbReference>
<dbReference type="InterPro" id="IPR007138">
    <property type="entry name" value="ABM_dom"/>
</dbReference>
<dbReference type="GO" id="GO:0004497">
    <property type="term" value="F:monooxygenase activity"/>
    <property type="evidence" value="ECO:0007669"/>
    <property type="project" value="UniProtKB-KW"/>
</dbReference>
<comment type="caution">
    <text evidence="2">The sequence shown here is derived from an EMBL/GenBank/DDBJ whole genome shotgun (WGS) entry which is preliminary data.</text>
</comment>
<name>A0A839S5Y4_9PSEU</name>
<protein>
    <submittedName>
        <fullName evidence="2">Heme-degrading monooxygenase HmoA</fullName>
    </submittedName>
</protein>
<proteinExistence type="predicted"/>
<dbReference type="AlphaFoldDB" id="A0A839S5Y4"/>
<accession>A0A839S5Y4</accession>
<evidence type="ECO:0000313" key="3">
    <source>
        <dbReference type="Proteomes" id="UP000550714"/>
    </source>
</evidence>
<dbReference type="Proteomes" id="UP000550714">
    <property type="component" value="Unassembled WGS sequence"/>
</dbReference>
<gene>
    <name evidence="2" type="ORF">FHS23_004161</name>
</gene>
<evidence type="ECO:0000259" key="1">
    <source>
        <dbReference type="PROSITE" id="PS51725"/>
    </source>
</evidence>
<dbReference type="Pfam" id="PF03992">
    <property type="entry name" value="ABM"/>
    <property type="match status" value="1"/>
</dbReference>
<sequence length="107" mass="12251">MTAAIPGWRIVLELDIVPELTAEFEKIWTEVGTSVSADPANLGQWLLRDAVQSNIYYVISDWTDEAEFRRFEGSERHLRHRELLHPYRRGGSMKSMAVVSHLPGERG</sequence>
<keyword evidence="2" id="KW-0503">Monooxygenase</keyword>
<dbReference type="RefSeq" id="WP_183658625.1">
    <property type="nucleotide sequence ID" value="NZ_JACHWU010000007.1"/>
</dbReference>
<dbReference type="InterPro" id="IPR011008">
    <property type="entry name" value="Dimeric_a/b-barrel"/>
</dbReference>
<keyword evidence="2" id="KW-0560">Oxidoreductase</keyword>
<keyword evidence="3" id="KW-1185">Reference proteome</keyword>
<dbReference type="EMBL" id="JACHWU010000007">
    <property type="protein sequence ID" value="MBB3053118.1"/>
    <property type="molecule type" value="Genomic_DNA"/>
</dbReference>
<dbReference type="Gene3D" id="3.30.70.100">
    <property type="match status" value="1"/>
</dbReference>
<organism evidence="2 3">
    <name type="scientific">Prauserella isguenensis</name>
    <dbReference type="NCBI Taxonomy" id="1470180"/>
    <lineage>
        <taxon>Bacteria</taxon>
        <taxon>Bacillati</taxon>
        <taxon>Actinomycetota</taxon>
        <taxon>Actinomycetes</taxon>
        <taxon>Pseudonocardiales</taxon>
        <taxon>Pseudonocardiaceae</taxon>
        <taxon>Prauserella</taxon>
    </lineage>
</organism>
<feature type="domain" description="ABM" evidence="1">
    <location>
        <begin position="8"/>
        <end position="96"/>
    </location>
</feature>
<reference evidence="2 3" key="1">
    <citation type="submission" date="2020-08" db="EMBL/GenBank/DDBJ databases">
        <title>Genomic Encyclopedia of Type Strains, Phase III (KMG-III): the genomes of soil and plant-associated and newly described type strains.</title>
        <authorList>
            <person name="Whitman W."/>
        </authorList>
    </citation>
    <scope>NUCLEOTIDE SEQUENCE [LARGE SCALE GENOMIC DNA]</scope>
    <source>
        <strain evidence="2 3">CECT 8577</strain>
    </source>
</reference>